<keyword evidence="7" id="KW-1185">Reference proteome</keyword>
<evidence type="ECO:0000313" key="6">
    <source>
        <dbReference type="EMBL" id="TXD90154.1"/>
    </source>
</evidence>
<sequence length="394" mass="45590">MNKYIVFAICGCLFFINGFSQTTNIEELLNEIEQNNIELKGYQSFIESQQLENKSTNNLPDPQLSGFYLPFGDNATGDYTEYQISQSFEFPTVYAARGQWNASKSQQLESGYEKRRQDVLLNAKELLIKLVFLQKQKAIETERRTQSKQVFDQIQELFNKEQVGILDLNKAKIAWIQEQFIVQQIQSDLQIQMSKLKTLNGGKPLASLSALIVLPAEIGTIENLWQEKLTKEPLLQELKANETASFQKVKLEKNKVLPNMALGYNYQGVSGNNYSGFYGGISIPLWSSKNKVKAAEANYEYQQSNTEVITTSLYTQFQETYNQYLLMLEKFNEYQTTMGNLNSEQLLFKAYQLGEYSFMDYYVELQFYRNASDKMLQMEMELQLLQTQLLKHQL</sequence>
<dbReference type="Proteomes" id="UP000321578">
    <property type="component" value="Unassembled WGS sequence"/>
</dbReference>
<dbReference type="GO" id="GO:0015562">
    <property type="term" value="F:efflux transmembrane transporter activity"/>
    <property type="evidence" value="ECO:0007669"/>
    <property type="project" value="InterPro"/>
</dbReference>
<dbReference type="EMBL" id="VORO01000004">
    <property type="protein sequence ID" value="TXD90154.1"/>
    <property type="molecule type" value="Genomic_DNA"/>
</dbReference>
<protein>
    <submittedName>
        <fullName evidence="6">TolC family protein</fullName>
    </submittedName>
</protein>
<accession>A0A5C6ZJ25</accession>
<gene>
    <name evidence="6" type="ORF">ESY86_05250</name>
</gene>
<dbReference type="Gene3D" id="1.20.1600.10">
    <property type="entry name" value="Outer membrane efflux proteins (OEP)"/>
    <property type="match status" value="1"/>
</dbReference>
<evidence type="ECO:0000256" key="4">
    <source>
        <dbReference type="ARBA" id="ARBA00023136"/>
    </source>
</evidence>
<dbReference type="GO" id="GO:0015288">
    <property type="term" value="F:porin activity"/>
    <property type="evidence" value="ECO:0007669"/>
    <property type="project" value="TreeGrafter"/>
</dbReference>
<keyword evidence="3" id="KW-0812">Transmembrane</keyword>
<evidence type="ECO:0000256" key="5">
    <source>
        <dbReference type="ARBA" id="ARBA00023237"/>
    </source>
</evidence>
<keyword evidence="4" id="KW-0472">Membrane</keyword>
<comment type="caution">
    <text evidence="6">The sequence shown here is derived from an EMBL/GenBank/DDBJ whole genome shotgun (WGS) entry which is preliminary data.</text>
</comment>
<keyword evidence="5" id="KW-0998">Cell outer membrane</keyword>
<keyword evidence="2" id="KW-1134">Transmembrane beta strand</keyword>
<organism evidence="6 7">
    <name type="scientific">Subsaximicrobium wynnwilliamsii</name>
    <dbReference type="NCBI Taxonomy" id="291179"/>
    <lineage>
        <taxon>Bacteria</taxon>
        <taxon>Pseudomonadati</taxon>
        <taxon>Bacteroidota</taxon>
        <taxon>Flavobacteriia</taxon>
        <taxon>Flavobacteriales</taxon>
        <taxon>Flavobacteriaceae</taxon>
        <taxon>Subsaximicrobium</taxon>
    </lineage>
</organism>
<dbReference type="InterPro" id="IPR051906">
    <property type="entry name" value="TolC-like"/>
</dbReference>
<comment type="subcellular location">
    <subcellularLocation>
        <location evidence="1">Cell outer membrane</location>
    </subcellularLocation>
</comment>
<dbReference type="RefSeq" id="WP_147085548.1">
    <property type="nucleotide sequence ID" value="NZ_VORM01000004.1"/>
</dbReference>
<evidence type="ECO:0000256" key="2">
    <source>
        <dbReference type="ARBA" id="ARBA00022452"/>
    </source>
</evidence>
<evidence type="ECO:0000256" key="3">
    <source>
        <dbReference type="ARBA" id="ARBA00022692"/>
    </source>
</evidence>
<dbReference type="GO" id="GO:0009279">
    <property type="term" value="C:cell outer membrane"/>
    <property type="evidence" value="ECO:0007669"/>
    <property type="project" value="UniProtKB-SubCell"/>
</dbReference>
<proteinExistence type="predicted"/>
<name>A0A5C6ZJ25_9FLAO</name>
<dbReference type="PANTHER" id="PTHR30026">
    <property type="entry name" value="OUTER MEMBRANE PROTEIN TOLC"/>
    <property type="match status" value="1"/>
</dbReference>
<evidence type="ECO:0000256" key="1">
    <source>
        <dbReference type="ARBA" id="ARBA00004442"/>
    </source>
</evidence>
<dbReference type="AlphaFoldDB" id="A0A5C6ZJ25"/>
<evidence type="ECO:0000313" key="7">
    <source>
        <dbReference type="Proteomes" id="UP000321578"/>
    </source>
</evidence>
<reference evidence="6 7" key="1">
    <citation type="submission" date="2019-08" db="EMBL/GenBank/DDBJ databases">
        <title>Genomes of Subsaximicrobium wynnwilliamsii strains.</title>
        <authorList>
            <person name="Bowman J.P."/>
        </authorList>
    </citation>
    <scope>NUCLEOTIDE SEQUENCE [LARGE SCALE GENOMIC DNA]</scope>
    <source>
        <strain evidence="6 7">2-80-2</strain>
    </source>
</reference>
<dbReference type="OrthoDB" id="712316at2"/>
<dbReference type="PANTHER" id="PTHR30026:SF20">
    <property type="entry name" value="OUTER MEMBRANE PROTEIN TOLC"/>
    <property type="match status" value="1"/>
</dbReference>
<dbReference type="GO" id="GO:1990281">
    <property type="term" value="C:efflux pump complex"/>
    <property type="evidence" value="ECO:0007669"/>
    <property type="project" value="TreeGrafter"/>
</dbReference>
<dbReference type="SUPFAM" id="SSF56954">
    <property type="entry name" value="Outer membrane efflux proteins (OEP)"/>
    <property type="match status" value="1"/>
</dbReference>